<sequence>AALFLLPLVLGTGGLLLWLLDSGSVALPVSAVGLVNVSQQGALITEGLVAVDALQGALWVALCDVPLELFWNIKALLTTAAFTGFFQLPFISSREA</sequence>
<evidence type="ECO:0000256" key="1">
    <source>
        <dbReference type="SAM" id="SignalP"/>
    </source>
</evidence>
<accession>A0A3B5BN64</accession>
<protein>
    <submittedName>
        <fullName evidence="2">Uncharacterized protein</fullName>
    </submittedName>
</protein>
<proteinExistence type="predicted"/>
<dbReference type="AlphaFoldDB" id="A0A3B5BN64"/>
<feature type="signal peptide" evidence="1">
    <location>
        <begin position="1"/>
        <end position="26"/>
    </location>
</feature>
<evidence type="ECO:0000313" key="2">
    <source>
        <dbReference type="Ensembl" id="ENSSPAP00000030642.1"/>
    </source>
</evidence>
<organism evidence="2">
    <name type="scientific">Stegastes partitus</name>
    <name type="common">bicolor damselfish</name>
    <dbReference type="NCBI Taxonomy" id="144197"/>
    <lineage>
        <taxon>Eukaryota</taxon>
        <taxon>Metazoa</taxon>
        <taxon>Chordata</taxon>
        <taxon>Craniata</taxon>
        <taxon>Vertebrata</taxon>
        <taxon>Euteleostomi</taxon>
        <taxon>Actinopterygii</taxon>
        <taxon>Neopterygii</taxon>
        <taxon>Teleostei</taxon>
        <taxon>Neoteleostei</taxon>
        <taxon>Acanthomorphata</taxon>
        <taxon>Ovalentaria</taxon>
        <taxon>Pomacentridae</taxon>
        <taxon>Stegastes</taxon>
    </lineage>
</organism>
<reference evidence="2" key="1">
    <citation type="submission" date="2023-09" db="UniProtKB">
        <authorList>
            <consortium name="Ensembl"/>
        </authorList>
    </citation>
    <scope>IDENTIFICATION</scope>
</reference>
<name>A0A3B5BN64_9TELE</name>
<dbReference type="GeneTree" id="ENSGT00940000179839"/>
<keyword evidence="1" id="KW-0732">Signal</keyword>
<feature type="chain" id="PRO_5017188053" evidence="1">
    <location>
        <begin position="27"/>
        <end position="96"/>
    </location>
</feature>
<dbReference type="Ensembl" id="ENSSPAT00000031137.1">
    <property type="protein sequence ID" value="ENSSPAP00000030642.1"/>
    <property type="gene ID" value="ENSSPAG00000022986.1"/>
</dbReference>